<feature type="region of interest" description="Disordered" evidence="1">
    <location>
        <begin position="146"/>
        <end position="200"/>
    </location>
</feature>
<reference evidence="2 3" key="2">
    <citation type="journal article" date="2013" name="Plant Cell Physiol.">
        <title>Rice Annotation Project Database (RAP-DB): an integrative and interactive database for rice genomics.</title>
        <authorList>
            <person name="Sakai H."/>
            <person name="Lee S.S."/>
            <person name="Tanaka T."/>
            <person name="Numa H."/>
            <person name="Kim J."/>
            <person name="Kawahara Y."/>
            <person name="Wakimoto H."/>
            <person name="Yang C.C."/>
            <person name="Iwamoto M."/>
            <person name="Abe T."/>
            <person name="Yamada Y."/>
            <person name="Muto A."/>
            <person name="Inokuchi H."/>
            <person name="Ikemura T."/>
            <person name="Matsumoto T."/>
            <person name="Sasaki T."/>
            <person name="Itoh T."/>
        </authorList>
    </citation>
    <scope>NUCLEOTIDE SEQUENCE [LARGE SCALE GENOMIC DNA]</scope>
    <source>
        <strain evidence="3">cv. Nipponbare</strain>
    </source>
</reference>
<organism evidence="2 3">
    <name type="scientific">Oryza sativa subsp. japonica</name>
    <name type="common">Rice</name>
    <dbReference type="NCBI Taxonomy" id="39947"/>
    <lineage>
        <taxon>Eukaryota</taxon>
        <taxon>Viridiplantae</taxon>
        <taxon>Streptophyta</taxon>
        <taxon>Embryophyta</taxon>
        <taxon>Tracheophyta</taxon>
        <taxon>Spermatophyta</taxon>
        <taxon>Magnoliopsida</taxon>
        <taxon>Liliopsida</taxon>
        <taxon>Poales</taxon>
        <taxon>Poaceae</taxon>
        <taxon>BOP clade</taxon>
        <taxon>Oryzoideae</taxon>
        <taxon>Oryzeae</taxon>
        <taxon>Oryzinae</taxon>
        <taxon>Oryza</taxon>
        <taxon>Oryza sativa</taxon>
    </lineage>
</organism>
<feature type="compositionally biased region" description="Basic and acidic residues" evidence="1">
    <location>
        <begin position="9"/>
        <end position="31"/>
    </location>
</feature>
<evidence type="ECO:0000313" key="2">
    <source>
        <dbReference type="EMBL" id="BAS93486.1"/>
    </source>
</evidence>
<dbReference type="AlphaFoldDB" id="A0A0P0WL23"/>
<keyword evidence="3" id="KW-1185">Reference proteome</keyword>
<evidence type="ECO:0000256" key="1">
    <source>
        <dbReference type="SAM" id="MobiDB-lite"/>
    </source>
</evidence>
<reference evidence="2 3" key="3">
    <citation type="journal article" date="2013" name="Rice">
        <title>Improvement of the Oryza sativa Nipponbare reference genome using next generation sequence and optical map data.</title>
        <authorList>
            <person name="Kawahara Y."/>
            <person name="de la Bastide M."/>
            <person name="Hamilton J.P."/>
            <person name="Kanamori H."/>
            <person name="McCombie W.R."/>
            <person name="Ouyang S."/>
            <person name="Schwartz D.C."/>
            <person name="Tanaka T."/>
            <person name="Wu J."/>
            <person name="Zhou S."/>
            <person name="Childs K.L."/>
            <person name="Davidson R.M."/>
            <person name="Lin H."/>
            <person name="Quesada-Ocampo L."/>
            <person name="Vaillancourt B."/>
            <person name="Sakai H."/>
            <person name="Lee S.S."/>
            <person name="Kim J."/>
            <person name="Numa H."/>
            <person name="Itoh T."/>
            <person name="Buell C.R."/>
            <person name="Matsumoto T."/>
        </authorList>
    </citation>
    <scope>NUCLEOTIDE SEQUENCE [LARGE SCALE GENOMIC DNA]</scope>
    <source>
        <strain evidence="3">cv. Nipponbare</strain>
    </source>
</reference>
<feature type="compositionally biased region" description="Low complexity" evidence="1">
    <location>
        <begin position="181"/>
        <end position="200"/>
    </location>
</feature>
<feature type="region of interest" description="Disordered" evidence="1">
    <location>
        <begin position="1"/>
        <end position="41"/>
    </location>
</feature>
<evidence type="ECO:0000313" key="3">
    <source>
        <dbReference type="Proteomes" id="UP000059680"/>
    </source>
</evidence>
<accession>A0A0P0WL23</accession>
<feature type="compositionally biased region" description="Basic and acidic residues" evidence="1">
    <location>
        <begin position="86"/>
        <end position="102"/>
    </location>
</feature>
<feature type="compositionally biased region" description="Basic and acidic residues" evidence="1">
    <location>
        <begin position="156"/>
        <end position="172"/>
    </location>
</feature>
<name>A0A0P0WL23_ORYSJ</name>
<sequence length="200" mass="21829">MPFNNLESVHGKDKKAEVRKREKRTHHEEVVQRPAPTGTTSLIIRPFTMHTSDIQPQPSTLKIPSDVDLFRAQVRNAESKLVARSSSREHSGWGGERGNEARGRPYPGAIITIVFELPPLCRIWRASWREKRPPPRAVELCSSGVRELRGSSGKGEQLRGERAVVADREGELPRAGSGLHATTPPGVVAASAASPPSAIA</sequence>
<dbReference type="InParanoid" id="A0A0P0WL23"/>
<reference evidence="3" key="1">
    <citation type="journal article" date="2005" name="Nature">
        <title>The map-based sequence of the rice genome.</title>
        <authorList>
            <consortium name="International rice genome sequencing project (IRGSP)"/>
            <person name="Matsumoto T."/>
            <person name="Wu J."/>
            <person name="Kanamori H."/>
            <person name="Katayose Y."/>
            <person name="Fujisawa M."/>
            <person name="Namiki N."/>
            <person name="Mizuno H."/>
            <person name="Yamamoto K."/>
            <person name="Antonio B.A."/>
            <person name="Baba T."/>
            <person name="Sakata K."/>
            <person name="Nagamura Y."/>
            <person name="Aoki H."/>
            <person name="Arikawa K."/>
            <person name="Arita K."/>
            <person name="Bito T."/>
            <person name="Chiden Y."/>
            <person name="Fujitsuka N."/>
            <person name="Fukunaka R."/>
            <person name="Hamada M."/>
            <person name="Harada C."/>
            <person name="Hayashi A."/>
            <person name="Hijishita S."/>
            <person name="Honda M."/>
            <person name="Hosokawa S."/>
            <person name="Ichikawa Y."/>
            <person name="Idonuma A."/>
            <person name="Iijima M."/>
            <person name="Ikeda M."/>
            <person name="Ikeno M."/>
            <person name="Ito K."/>
            <person name="Ito S."/>
            <person name="Ito T."/>
            <person name="Ito Y."/>
            <person name="Ito Y."/>
            <person name="Iwabuchi A."/>
            <person name="Kamiya K."/>
            <person name="Karasawa W."/>
            <person name="Kurita K."/>
            <person name="Katagiri S."/>
            <person name="Kikuta A."/>
            <person name="Kobayashi H."/>
            <person name="Kobayashi N."/>
            <person name="Machita K."/>
            <person name="Maehara T."/>
            <person name="Masukawa M."/>
            <person name="Mizubayashi T."/>
            <person name="Mukai Y."/>
            <person name="Nagasaki H."/>
            <person name="Nagata Y."/>
            <person name="Naito S."/>
            <person name="Nakashima M."/>
            <person name="Nakama Y."/>
            <person name="Nakamichi Y."/>
            <person name="Nakamura M."/>
            <person name="Meguro A."/>
            <person name="Negishi M."/>
            <person name="Ohta I."/>
            <person name="Ohta T."/>
            <person name="Okamoto M."/>
            <person name="Ono N."/>
            <person name="Saji S."/>
            <person name="Sakaguchi M."/>
            <person name="Sakai K."/>
            <person name="Shibata M."/>
            <person name="Shimokawa T."/>
            <person name="Song J."/>
            <person name="Takazaki Y."/>
            <person name="Terasawa K."/>
            <person name="Tsugane M."/>
            <person name="Tsuji K."/>
            <person name="Ueda S."/>
            <person name="Waki K."/>
            <person name="Yamagata H."/>
            <person name="Yamamoto M."/>
            <person name="Yamamoto S."/>
            <person name="Yamane H."/>
            <person name="Yoshiki S."/>
            <person name="Yoshihara R."/>
            <person name="Yukawa K."/>
            <person name="Zhong H."/>
            <person name="Yano M."/>
            <person name="Yuan Q."/>
            <person name="Ouyang S."/>
            <person name="Liu J."/>
            <person name="Jones K.M."/>
            <person name="Gansberger K."/>
            <person name="Moffat K."/>
            <person name="Hill J."/>
            <person name="Bera J."/>
            <person name="Fadrosh D."/>
            <person name="Jin S."/>
            <person name="Johri S."/>
            <person name="Kim M."/>
            <person name="Overton L."/>
            <person name="Reardon M."/>
            <person name="Tsitrin T."/>
            <person name="Vuong H."/>
            <person name="Weaver B."/>
            <person name="Ciecko A."/>
            <person name="Tallon L."/>
            <person name="Jackson J."/>
            <person name="Pai G."/>
            <person name="Aken S.V."/>
            <person name="Utterback T."/>
            <person name="Reidmuller S."/>
            <person name="Feldblyum T."/>
            <person name="Hsiao J."/>
            <person name="Zismann V."/>
            <person name="Iobst S."/>
            <person name="de Vazeille A.R."/>
            <person name="Buell C.R."/>
            <person name="Ying K."/>
            <person name="Li Y."/>
            <person name="Lu T."/>
            <person name="Huang Y."/>
            <person name="Zhao Q."/>
            <person name="Feng Q."/>
            <person name="Zhang L."/>
            <person name="Zhu J."/>
            <person name="Weng Q."/>
            <person name="Mu J."/>
            <person name="Lu Y."/>
            <person name="Fan D."/>
            <person name="Liu Y."/>
            <person name="Guan J."/>
            <person name="Zhang Y."/>
            <person name="Yu S."/>
            <person name="Liu X."/>
            <person name="Zhang Y."/>
            <person name="Hong G."/>
            <person name="Han B."/>
            <person name="Choisne N."/>
            <person name="Demange N."/>
            <person name="Orjeda G."/>
            <person name="Samain S."/>
            <person name="Cattolico L."/>
            <person name="Pelletier E."/>
            <person name="Couloux A."/>
            <person name="Segurens B."/>
            <person name="Wincker P."/>
            <person name="D'Hont A."/>
            <person name="Scarpelli C."/>
            <person name="Weissenbach J."/>
            <person name="Salanoubat M."/>
            <person name="Quetier F."/>
            <person name="Yu Y."/>
            <person name="Kim H.R."/>
            <person name="Rambo T."/>
            <person name="Currie J."/>
            <person name="Collura K."/>
            <person name="Luo M."/>
            <person name="Yang T."/>
            <person name="Ammiraju J.S.S."/>
            <person name="Engler F."/>
            <person name="Soderlund C."/>
            <person name="Wing R.A."/>
            <person name="Palmer L.E."/>
            <person name="de la Bastide M."/>
            <person name="Spiegel L."/>
            <person name="Nascimento L."/>
            <person name="Zutavern T."/>
            <person name="O'Shaughnessy A."/>
            <person name="Dike S."/>
            <person name="Dedhia N."/>
            <person name="Preston R."/>
            <person name="Balija V."/>
            <person name="McCombie W.R."/>
            <person name="Chow T."/>
            <person name="Chen H."/>
            <person name="Chung M."/>
            <person name="Chen C."/>
            <person name="Shaw J."/>
            <person name="Wu H."/>
            <person name="Hsiao K."/>
            <person name="Chao Y."/>
            <person name="Chu M."/>
            <person name="Cheng C."/>
            <person name="Hour A."/>
            <person name="Lee P."/>
            <person name="Lin S."/>
            <person name="Lin Y."/>
            <person name="Liou J."/>
            <person name="Liu S."/>
            <person name="Hsing Y."/>
            <person name="Raghuvanshi S."/>
            <person name="Mohanty A."/>
            <person name="Bharti A.K."/>
            <person name="Gaur A."/>
            <person name="Gupta V."/>
            <person name="Kumar D."/>
            <person name="Ravi V."/>
            <person name="Vij S."/>
            <person name="Kapur A."/>
            <person name="Khurana P."/>
            <person name="Khurana P."/>
            <person name="Khurana J.P."/>
            <person name="Tyagi A.K."/>
            <person name="Gaikwad K."/>
            <person name="Singh A."/>
            <person name="Dalal V."/>
            <person name="Srivastava S."/>
            <person name="Dixit A."/>
            <person name="Pal A.K."/>
            <person name="Ghazi I.A."/>
            <person name="Yadav M."/>
            <person name="Pandit A."/>
            <person name="Bhargava A."/>
            <person name="Sureshbabu K."/>
            <person name="Batra K."/>
            <person name="Sharma T.R."/>
            <person name="Mohapatra T."/>
            <person name="Singh N.K."/>
            <person name="Messing J."/>
            <person name="Nelson A.B."/>
            <person name="Fuks G."/>
            <person name="Kavchok S."/>
            <person name="Keizer G."/>
            <person name="Linton E."/>
            <person name="Llaca V."/>
            <person name="Song R."/>
            <person name="Tanyolac B."/>
            <person name="Young S."/>
            <person name="Ho-Il K."/>
            <person name="Hahn J.H."/>
            <person name="Sangsakoo G."/>
            <person name="Vanavichit A."/>
            <person name="de Mattos Luiz.A.T."/>
            <person name="Zimmer P.D."/>
            <person name="Malone G."/>
            <person name="Dellagostin O."/>
            <person name="de Oliveira A.C."/>
            <person name="Bevan M."/>
            <person name="Bancroft I."/>
            <person name="Minx P."/>
            <person name="Cordum H."/>
            <person name="Wilson R."/>
            <person name="Cheng Z."/>
            <person name="Jin W."/>
            <person name="Jiang J."/>
            <person name="Leong S.A."/>
            <person name="Iwama H."/>
            <person name="Gojobori T."/>
            <person name="Itoh T."/>
            <person name="Niimura Y."/>
            <person name="Fujii Y."/>
            <person name="Habara T."/>
            <person name="Sakai H."/>
            <person name="Sato Y."/>
            <person name="Wilson G."/>
            <person name="Kumar K."/>
            <person name="McCouch S."/>
            <person name="Juretic N."/>
            <person name="Hoen D."/>
            <person name="Wright S."/>
            <person name="Bruskiewich R."/>
            <person name="Bureau T."/>
            <person name="Miyao A."/>
            <person name="Hirochika H."/>
            <person name="Nishikawa T."/>
            <person name="Kadowaki K."/>
            <person name="Sugiura M."/>
            <person name="Burr B."/>
            <person name="Sasaki T."/>
        </authorList>
    </citation>
    <scope>NUCLEOTIDE SEQUENCE [LARGE SCALE GENOMIC DNA]</scope>
    <source>
        <strain evidence="3">cv. Nipponbare</strain>
    </source>
</reference>
<dbReference type="Proteomes" id="UP000059680">
    <property type="component" value="Chromosome 5"/>
</dbReference>
<dbReference type="PaxDb" id="39947-A0A0P0WL23"/>
<proteinExistence type="predicted"/>
<protein>
    <submittedName>
        <fullName evidence="2">Os05g0344900 protein</fullName>
    </submittedName>
</protein>
<dbReference type="EMBL" id="AP014961">
    <property type="protein sequence ID" value="BAS93486.1"/>
    <property type="molecule type" value="Genomic_DNA"/>
</dbReference>
<feature type="region of interest" description="Disordered" evidence="1">
    <location>
        <begin position="81"/>
        <end position="102"/>
    </location>
</feature>
<gene>
    <name evidence="2" type="ordered locus">Os05g0344900</name>
    <name evidence="2" type="ORF">OSNPB_050344900</name>
</gene>